<dbReference type="InterPro" id="IPR001789">
    <property type="entry name" value="Sig_transdc_resp-reg_receiver"/>
</dbReference>
<keyword evidence="1" id="KW-0597">Phosphoprotein</keyword>
<dbReference type="Gene3D" id="3.40.50.2300">
    <property type="match status" value="1"/>
</dbReference>
<keyword evidence="4" id="KW-1185">Reference proteome</keyword>
<dbReference type="PROSITE" id="PS50110">
    <property type="entry name" value="RESPONSE_REGULATORY"/>
    <property type="match status" value="1"/>
</dbReference>
<dbReference type="SUPFAM" id="SSF52172">
    <property type="entry name" value="CheY-like"/>
    <property type="match status" value="1"/>
</dbReference>
<dbReference type="Proteomes" id="UP000678281">
    <property type="component" value="Unassembled WGS sequence"/>
</dbReference>
<dbReference type="AlphaFoldDB" id="A0A942E4U6"/>
<dbReference type="EMBL" id="JAGXTP010000001">
    <property type="protein sequence ID" value="MBS3847466.1"/>
    <property type="molecule type" value="Genomic_DNA"/>
</dbReference>
<proteinExistence type="predicted"/>
<dbReference type="GO" id="GO:0000160">
    <property type="term" value="P:phosphorelay signal transduction system"/>
    <property type="evidence" value="ECO:0007669"/>
    <property type="project" value="InterPro"/>
</dbReference>
<feature type="modified residue" description="4-aspartylphosphate" evidence="1">
    <location>
        <position position="67"/>
    </location>
</feature>
<sequence length="148" mass="16121">MNDSVDYASFVALIDDDEHSAHLLTRTLVAHSAPGVQCYGDASAAFLRVKAVLSDPAAARPALIIVDLKTHSDANLEFLEAIEHLIRQNGVPLIVLAPLLEETKRRALLESGASAVFVRHADRDAYRRVAGDIVEFWAHTQRPVAVGM</sequence>
<gene>
    <name evidence="3" type="ORF">KD146_02030</name>
</gene>
<accession>A0A942E4U6</accession>
<dbReference type="InterPro" id="IPR011006">
    <property type="entry name" value="CheY-like_superfamily"/>
</dbReference>
<comment type="caution">
    <text evidence="3">The sequence shown here is derived from an EMBL/GenBank/DDBJ whole genome shotgun (WGS) entry which is preliminary data.</text>
</comment>
<evidence type="ECO:0000259" key="2">
    <source>
        <dbReference type="PROSITE" id="PS50110"/>
    </source>
</evidence>
<feature type="domain" description="Response regulatory" evidence="2">
    <location>
        <begin position="10"/>
        <end position="134"/>
    </location>
</feature>
<organism evidence="3 4">
    <name type="scientific">Devosia litorisediminis</name>
    <dbReference type="NCBI Taxonomy" id="2829817"/>
    <lineage>
        <taxon>Bacteria</taxon>
        <taxon>Pseudomonadati</taxon>
        <taxon>Pseudomonadota</taxon>
        <taxon>Alphaproteobacteria</taxon>
        <taxon>Hyphomicrobiales</taxon>
        <taxon>Devosiaceae</taxon>
        <taxon>Devosia</taxon>
    </lineage>
</organism>
<protein>
    <recommendedName>
        <fullName evidence="2">Response regulatory domain-containing protein</fullName>
    </recommendedName>
</protein>
<name>A0A942E4U6_9HYPH</name>
<evidence type="ECO:0000256" key="1">
    <source>
        <dbReference type="PROSITE-ProRule" id="PRU00169"/>
    </source>
</evidence>
<evidence type="ECO:0000313" key="4">
    <source>
        <dbReference type="Proteomes" id="UP000678281"/>
    </source>
</evidence>
<reference evidence="3" key="1">
    <citation type="submission" date="2021-04" db="EMBL/GenBank/DDBJ databases">
        <title>Devosia litorisediminis sp. nov., isolated from a sand dune.</title>
        <authorList>
            <person name="Park S."/>
            <person name="Yoon J.-H."/>
        </authorList>
    </citation>
    <scope>NUCLEOTIDE SEQUENCE</scope>
    <source>
        <strain evidence="3">BSSL-BM10</strain>
    </source>
</reference>
<evidence type="ECO:0000313" key="3">
    <source>
        <dbReference type="EMBL" id="MBS3847466.1"/>
    </source>
</evidence>
<dbReference type="RefSeq" id="WP_212657086.1">
    <property type="nucleotide sequence ID" value="NZ_JAGXTP010000001.1"/>
</dbReference>